<reference evidence="10" key="1">
    <citation type="submission" date="2020-04" db="EMBL/GenBank/DDBJ databases">
        <title>Nitratireductor sp. nov. isolated from mangrove soil.</title>
        <authorList>
            <person name="Ye Y."/>
        </authorList>
    </citation>
    <scope>NUCLEOTIDE SEQUENCE</scope>
    <source>
        <strain evidence="10">SY7</strain>
    </source>
</reference>
<dbReference type="GO" id="GO:0006355">
    <property type="term" value="P:regulation of DNA-templated transcription"/>
    <property type="evidence" value="ECO:0007669"/>
    <property type="project" value="InterPro"/>
</dbReference>
<dbReference type="PANTHER" id="PTHR44757:SF4">
    <property type="entry name" value="DIGUANYLATE CYCLASE DGCE-RELATED"/>
    <property type="match status" value="1"/>
</dbReference>
<feature type="domain" description="PAC" evidence="8">
    <location>
        <begin position="369"/>
        <end position="422"/>
    </location>
</feature>
<evidence type="ECO:0000259" key="8">
    <source>
        <dbReference type="PROSITE" id="PS50113"/>
    </source>
</evidence>
<evidence type="ECO:0000256" key="2">
    <source>
        <dbReference type="ARBA" id="ARBA00022475"/>
    </source>
</evidence>
<dbReference type="RefSeq" id="WP_167812779.1">
    <property type="nucleotide sequence ID" value="NZ_CP042301.2"/>
</dbReference>
<evidence type="ECO:0000313" key="10">
    <source>
        <dbReference type="EMBL" id="QDZ01952.2"/>
    </source>
</evidence>
<evidence type="ECO:0000256" key="5">
    <source>
        <dbReference type="ARBA" id="ARBA00023136"/>
    </source>
</evidence>
<feature type="transmembrane region" description="Helical" evidence="6">
    <location>
        <begin position="230"/>
        <end position="252"/>
    </location>
</feature>
<dbReference type="GO" id="GO:0005886">
    <property type="term" value="C:plasma membrane"/>
    <property type="evidence" value="ECO:0007669"/>
    <property type="project" value="UniProtKB-SubCell"/>
</dbReference>
<dbReference type="CDD" id="cd01949">
    <property type="entry name" value="GGDEF"/>
    <property type="match status" value="1"/>
</dbReference>
<dbReference type="PROSITE" id="PS50887">
    <property type="entry name" value="GGDEF"/>
    <property type="match status" value="1"/>
</dbReference>
<evidence type="ECO:0000313" key="11">
    <source>
        <dbReference type="Proteomes" id="UP000321389"/>
    </source>
</evidence>
<keyword evidence="3 6" id="KW-0812">Transmembrane</keyword>
<dbReference type="Pfam" id="PF00989">
    <property type="entry name" value="PAS"/>
    <property type="match status" value="1"/>
</dbReference>
<dbReference type="AlphaFoldDB" id="A0A5B8L2J8"/>
<dbReference type="InterPro" id="IPR007895">
    <property type="entry name" value="MASE1"/>
</dbReference>
<evidence type="ECO:0000256" key="3">
    <source>
        <dbReference type="ARBA" id="ARBA00022692"/>
    </source>
</evidence>
<dbReference type="InterPro" id="IPR001610">
    <property type="entry name" value="PAC"/>
</dbReference>
<comment type="subcellular location">
    <subcellularLocation>
        <location evidence="1">Cell membrane</location>
        <topology evidence="1">Multi-pass membrane protein</topology>
    </subcellularLocation>
</comment>
<dbReference type="PANTHER" id="PTHR44757">
    <property type="entry name" value="DIGUANYLATE CYCLASE DGCP"/>
    <property type="match status" value="1"/>
</dbReference>
<feature type="transmembrane region" description="Helical" evidence="6">
    <location>
        <begin position="151"/>
        <end position="172"/>
    </location>
</feature>
<evidence type="ECO:0000256" key="4">
    <source>
        <dbReference type="ARBA" id="ARBA00022989"/>
    </source>
</evidence>
<dbReference type="InterPro" id="IPR035965">
    <property type="entry name" value="PAS-like_dom_sf"/>
</dbReference>
<dbReference type="PROSITE" id="PS50113">
    <property type="entry name" value="PAC"/>
    <property type="match status" value="2"/>
</dbReference>
<feature type="domain" description="PAS" evidence="7">
    <location>
        <begin position="423"/>
        <end position="497"/>
    </location>
</feature>
<feature type="transmembrane region" description="Helical" evidence="6">
    <location>
        <begin position="59"/>
        <end position="76"/>
    </location>
</feature>
<dbReference type="InterPro" id="IPR013655">
    <property type="entry name" value="PAS_fold_3"/>
</dbReference>
<evidence type="ECO:0000256" key="6">
    <source>
        <dbReference type="SAM" id="Phobius"/>
    </source>
</evidence>
<dbReference type="Gene3D" id="3.30.70.270">
    <property type="match status" value="1"/>
</dbReference>
<evidence type="ECO:0000259" key="9">
    <source>
        <dbReference type="PROSITE" id="PS50887"/>
    </source>
</evidence>
<feature type="transmembrane region" description="Helical" evidence="6">
    <location>
        <begin position="82"/>
        <end position="105"/>
    </location>
</feature>
<name>A0A5B8L2J8_9HYPH</name>
<dbReference type="FunFam" id="3.30.70.270:FF:000001">
    <property type="entry name" value="Diguanylate cyclase domain protein"/>
    <property type="match status" value="1"/>
</dbReference>
<dbReference type="SUPFAM" id="SSF55073">
    <property type="entry name" value="Nucleotide cyclase"/>
    <property type="match status" value="1"/>
</dbReference>
<feature type="domain" description="PAS" evidence="7">
    <location>
        <begin position="561"/>
        <end position="632"/>
    </location>
</feature>
<dbReference type="InterPro" id="IPR043128">
    <property type="entry name" value="Rev_trsase/Diguanyl_cyclase"/>
</dbReference>
<dbReference type="NCBIfam" id="TIGR00254">
    <property type="entry name" value="GGDEF"/>
    <property type="match status" value="1"/>
</dbReference>
<dbReference type="SMART" id="SM00086">
    <property type="entry name" value="PAC"/>
    <property type="match status" value="3"/>
</dbReference>
<organism evidence="10 11">
    <name type="scientific">Nitratireductor mangrovi</name>
    <dbReference type="NCBI Taxonomy" id="2599600"/>
    <lineage>
        <taxon>Bacteria</taxon>
        <taxon>Pseudomonadati</taxon>
        <taxon>Pseudomonadota</taxon>
        <taxon>Alphaproteobacteria</taxon>
        <taxon>Hyphomicrobiales</taxon>
        <taxon>Phyllobacteriaceae</taxon>
        <taxon>Nitratireductor</taxon>
    </lineage>
</organism>
<dbReference type="Pfam" id="PF00990">
    <property type="entry name" value="GGDEF"/>
    <property type="match status" value="1"/>
</dbReference>
<dbReference type="Pfam" id="PF05231">
    <property type="entry name" value="MASE1"/>
    <property type="match status" value="1"/>
</dbReference>
<feature type="domain" description="GGDEF" evidence="9">
    <location>
        <begin position="719"/>
        <end position="852"/>
    </location>
</feature>
<dbReference type="GO" id="GO:0003824">
    <property type="term" value="F:catalytic activity"/>
    <property type="evidence" value="ECO:0007669"/>
    <property type="project" value="UniProtKB-ARBA"/>
</dbReference>
<dbReference type="InterPro" id="IPR052155">
    <property type="entry name" value="Biofilm_reg_signaling"/>
</dbReference>
<evidence type="ECO:0000259" key="7">
    <source>
        <dbReference type="PROSITE" id="PS50112"/>
    </source>
</evidence>
<feature type="transmembrane region" description="Helical" evidence="6">
    <location>
        <begin position="207"/>
        <end position="223"/>
    </location>
</feature>
<dbReference type="SMART" id="SM00267">
    <property type="entry name" value="GGDEF"/>
    <property type="match status" value="1"/>
</dbReference>
<accession>A0A5B8L2J8</accession>
<dbReference type="EMBL" id="CP042301">
    <property type="protein sequence ID" value="QDZ01952.2"/>
    <property type="molecule type" value="Genomic_DNA"/>
</dbReference>
<feature type="transmembrane region" description="Helical" evidence="6">
    <location>
        <begin position="12"/>
        <end position="29"/>
    </location>
</feature>
<feature type="transmembrane region" description="Helical" evidence="6">
    <location>
        <begin position="35"/>
        <end position="52"/>
    </location>
</feature>
<keyword evidence="2" id="KW-1003">Cell membrane</keyword>
<sequence>MSGRQTEQWRGAALLGGGCLVLAAISIALSRIEGGIASLWLANAFAIAMLATRARRPGLLETGAVLAGSLCANLLFATPWTVAVPLSVANTVEVGLSVFLIRLWLRGPAGVSAEDMAVVFLAGAAGVPTLIGALVSAYMDWAAGWPVTTTFVSWFGGSVLGAAMVMPVMLLVSRQELARYASARALAVFLALAMIAATVSTLSMAHVYYPLFVIGLMLLAVAVQRSAVETALLAFVSGATVIAEVALGLVPGLDDGAAAFAGRFQPTLAITVALPVYLSLLVQRSRADRRRVAESEQLFRRAMEDSAIGMAIVELDGRIRKANRALAEMLGYTPETLAGKAFFELSHPDDAEIGPSFMDEVLAGKRDTYRFEKRYLRRDGSAVWTQLAGSVIRDSDTGRPEYMIAQVENIDERKKASETVAEAESRWNFALSSARQGVWDLDLRKGRTYYSAMWKEMLGYRENELCEDDPDLWLSLIHPDDRQKALDLESDHIVGNSSYFEAEFRMRHKDGHWVWVLDRGKTIERDENGRTVRAIGTHTDITPQKEAQARIAATAAALESEKERLRVTLHSIGDAVICSDAEGRVTFMNPAAEMLTGHASVAAVGRPLRDIYQPRDEETGEAVMLSRNEEDGDAHGRIFIERADGARSSIRHVISPIVTGEGRRDGYVIVFQDFTDARTLQRQLVHAASHDSLTGLSNRAHFMATMRALLEETRQEPGTQHQLLFIDLDRFKEVNDTAGHMAGDALLKRIATTLRGCVRRNDFVARLGGDEFAIVLKYCGLEEAEREAEMVVRAIGGVPFEWEGQTHHVGASIGIASLASNVADVDDVIAFADRGCYASKAAGRGTVRVWRPEDGGEVEPLKVAGTR</sequence>
<feature type="transmembrane region" description="Helical" evidence="6">
    <location>
        <begin position="184"/>
        <end position="201"/>
    </location>
</feature>
<keyword evidence="5 6" id="KW-0472">Membrane</keyword>
<dbReference type="InterPro" id="IPR013767">
    <property type="entry name" value="PAS_fold"/>
</dbReference>
<dbReference type="SMART" id="SM00091">
    <property type="entry name" value="PAS"/>
    <property type="match status" value="3"/>
</dbReference>
<dbReference type="CDD" id="cd00130">
    <property type="entry name" value="PAS"/>
    <property type="match status" value="3"/>
</dbReference>
<dbReference type="KEGG" id="niy:FQ775_17075"/>
<keyword evidence="11" id="KW-1185">Reference proteome</keyword>
<feature type="transmembrane region" description="Helical" evidence="6">
    <location>
        <begin position="117"/>
        <end position="139"/>
    </location>
</feature>
<protein>
    <submittedName>
        <fullName evidence="10">PAS domain S-box protein</fullName>
    </submittedName>
</protein>
<dbReference type="NCBIfam" id="TIGR00229">
    <property type="entry name" value="sensory_box"/>
    <property type="match status" value="3"/>
</dbReference>
<dbReference type="PROSITE" id="PS50112">
    <property type="entry name" value="PAS"/>
    <property type="match status" value="3"/>
</dbReference>
<dbReference type="InterPro" id="IPR000160">
    <property type="entry name" value="GGDEF_dom"/>
</dbReference>
<dbReference type="Proteomes" id="UP000321389">
    <property type="component" value="Chromosome"/>
</dbReference>
<dbReference type="SUPFAM" id="SSF55785">
    <property type="entry name" value="PYP-like sensor domain (PAS domain)"/>
    <property type="match status" value="3"/>
</dbReference>
<dbReference type="InterPro" id="IPR029787">
    <property type="entry name" value="Nucleotide_cyclase"/>
</dbReference>
<dbReference type="Pfam" id="PF08447">
    <property type="entry name" value="PAS_3"/>
    <property type="match status" value="2"/>
</dbReference>
<keyword evidence="4 6" id="KW-1133">Transmembrane helix</keyword>
<gene>
    <name evidence="10" type="ORF">FQ775_17075</name>
</gene>
<dbReference type="Gene3D" id="3.30.450.20">
    <property type="entry name" value="PAS domain"/>
    <property type="match status" value="3"/>
</dbReference>
<evidence type="ECO:0000256" key="1">
    <source>
        <dbReference type="ARBA" id="ARBA00004651"/>
    </source>
</evidence>
<dbReference type="InterPro" id="IPR000700">
    <property type="entry name" value="PAS-assoc_C"/>
</dbReference>
<feature type="domain" description="PAS" evidence="7">
    <location>
        <begin position="295"/>
        <end position="365"/>
    </location>
</feature>
<proteinExistence type="predicted"/>
<dbReference type="InterPro" id="IPR000014">
    <property type="entry name" value="PAS"/>
</dbReference>
<feature type="domain" description="PAC" evidence="8">
    <location>
        <begin position="500"/>
        <end position="553"/>
    </location>
</feature>